<dbReference type="AlphaFoldDB" id="A0AB39ANP4"/>
<evidence type="ECO:0008006" key="2">
    <source>
        <dbReference type="Google" id="ProtNLM"/>
    </source>
</evidence>
<dbReference type="EMBL" id="CP162514">
    <property type="protein sequence ID" value="XDH86925.1"/>
    <property type="molecule type" value="Genomic_DNA"/>
</dbReference>
<protein>
    <recommendedName>
        <fullName evidence="2">HTH cro/C1-type domain-containing protein</fullName>
    </recommendedName>
</protein>
<sequence length="620" mass="72019">MVYNFGEELGIGESGVINILKNKNIIPFKKEALALLEELQCKIHSYEKDGYYEWVDEYKRRYSEVLNYVNNGAIPHCGFSDNLRFSDLPCVPDLVRRRRFYGYDDANLKKAVQSAGYFWLPVSFESLEVFYAICTSSTHTSCIRSKTGYNEPVNFARALPELRNSEWYICCRFQNYVIERGDSLNLPFKFTRSDDSTLIIGKDFDFNKTVQEFSRTILDLYKGVYTSINKSYSKNIKLDVFVLDNDINFRSCIENALDLLNGVSLPRNRKIIIKEVLEGYSDKESYIPNYRITISDTQDLVECYLTLLFIPLPSFVEMITHRAKSLEHSLKTIPKHPTEFPNILIDTLRSDLQIVCNYRSELRGISEEVDLYKYENYVNEGRIPGYAQYNFQMNWELIPRNIFIAVYELFETYNHHQTLDDSIAKLPAKFDIDDELQEHILRSLQSFGRDTSNYLKENNSKGQTFKNETQITSKLVTYLDNHKQYIVHGESKEGAGRLDIKIEYKYSNRKPLMIEGKLFKIAEGVKKPKESKIHETFNSSIRQIEHYTDHGDSVGMLLFFTLDLNEGEIAQIIGKKSSSNGFSKIPKSLQKNKINYVVKKGGRDYPIRFMKLSSKPPSKR</sequence>
<organism evidence="1">
    <name type="scientific">Pseudoalteromonas sp. SD03</name>
    <dbReference type="NCBI Taxonomy" id="3231719"/>
    <lineage>
        <taxon>Bacteria</taxon>
        <taxon>Pseudomonadati</taxon>
        <taxon>Pseudomonadota</taxon>
        <taxon>Gammaproteobacteria</taxon>
        <taxon>Alteromonadales</taxon>
        <taxon>Pseudoalteromonadaceae</taxon>
        <taxon>Pseudoalteromonas</taxon>
    </lineage>
</organism>
<dbReference type="RefSeq" id="WP_368485024.1">
    <property type="nucleotide sequence ID" value="NZ_CP162514.1"/>
</dbReference>
<proteinExistence type="predicted"/>
<name>A0AB39ANP4_9GAMM</name>
<gene>
    <name evidence="1" type="ORF">ABZP26_12775</name>
</gene>
<accession>A0AB39ANP4</accession>
<evidence type="ECO:0000313" key="1">
    <source>
        <dbReference type="EMBL" id="XDH86925.1"/>
    </source>
</evidence>
<reference evidence="1" key="1">
    <citation type="submission" date="2024-07" db="EMBL/GenBank/DDBJ databases">
        <authorList>
            <person name="Jiang Y."/>
            <person name="Qin Q."/>
        </authorList>
    </citation>
    <scope>NUCLEOTIDE SEQUENCE</scope>
    <source>
        <strain evidence="1">SD03</strain>
    </source>
</reference>